<keyword evidence="7" id="KW-0418">Kinase</keyword>
<comment type="pathway">
    <text evidence="3">Phospholipid metabolism; phosphatidylethanolamine biosynthesis; phosphatidylethanolamine from ethanolamine: step 1/3.</text>
</comment>
<keyword evidence="1" id="KW-0444">Lipid biosynthesis</keyword>
<comment type="caution">
    <text evidence="7">The sequence shown here is derived from an EMBL/GenBank/DDBJ whole genome shotgun (WGS) entry which is preliminary data.</text>
</comment>
<evidence type="ECO:0000256" key="1">
    <source>
        <dbReference type="ARBA" id="ARBA00023209"/>
    </source>
</evidence>
<dbReference type="SUPFAM" id="SSF56112">
    <property type="entry name" value="Protein kinase-like (PK-like)"/>
    <property type="match status" value="1"/>
</dbReference>
<proteinExistence type="inferred from homology"/>
<dbReference type="GO" id="GO:0004305">
    <property type="term" value="F:ethanolamine kinase activity"/>
    <property type="evidence" value="ECO:0007669"/>
    <property type="project" value="UniProtKB-EC"/>
</dbReference>
<gene>
    <name evidence="7" type="ORF">GBAR_LOCUS19680</name>
</gene>
<dbReference type="EC" id="2.7.1.82" evidence="5"/>
<dbReference type="AlphaFoldDB" id="A0AA35SU74"/>
<dbReference type="Proteomes" id="UP001174909">
    <property type="component" value="Unassembled WGS sequence"/>
</dbReference>
<organism evidence="7 8">
    <name type="scientific">Geodia barretti</name>
    <name type="common">Barrett's horny sponge</name>
    <dbReference type="NCBI Taxonomy" id="519541"/>
    <lineage>
        <taxon>Eukaryota</taxon>
        <taxon>Metazoa</taxon>
        <taxon>Porifera</taxon>
        <taxon>Demospongiae</taxon>
        <taxon>Heteroscleromorpha</taxon>
        <taxon>Tetractinellida</taxon>
        <taxon>Astrophorina</taxon>
        <taxon>Geodiidae</taxon>
        <taxon>Geodia</taxon>
    </lineage>
</organism>
<name>A0AA35SU74_GEOBA</name>
<evidence type="ECO:0000313" key="8">
    <source>
        <dbReference type="Proteomes" id="UP001174909"/>
    </source>
</evidence>
<protein>
    <recommendedName>
        <fullName evidence="5">ethanolamine kinase</fullName>
        <ecNumber evidence="5">2.7.1.82</ecNumber>
    </recommendedName>
</protein>
<keyword evidence="1" id="KW-0594">Phospholipid biosynthesis</keyword>
<evidence type="ECO:0000313" key="7">
    <source>
        <dbReference type="EMBL" id="CAI8035056.1"/>
    </source>
</evidence>
<feature type="compositionally biased region" description="Polar residues" evidence="6">
    <location>
        <begin position="15"/>
        <end position="24"/>
    </location>
</feature>
<dbReference type="Pfam" id="PF01633">
    <property type="entry name" value="Choline_kinase"/>
    <property type="match status" value="1"/>
</dbReference>
<evidence type="ECO:0000256" key="2">
    <source>
        <dbReference type="ARBA" id="ARBA00023264"/>
    </source>
</evidence>
<keyword evidence="8" id="KW-1185">Reference proteome</keyword>
<reference evidence="7" key="1">
    <citation type="submission" date="2023-03" db="EMBL/GenBank/DDBJ databases">
        <authorList>
            <person name="Steffen K."/>
            <person name="Cardenas P."/>
        </authorList>
    </citation>
    <scope>NUCLEOTIDE SEQUENCE</scope>
</reference>
<keyword evidence="1" id="KW-0443">Lipid metabolism</keyword>
<feature type="region of interest" description="Disordered" evidence="6">
    <location>
        <begin position="1"/>
        <end position="24"/>
    </location>
</feature>
<dbReference type="PANTHER" id="PTHR22603:SF66">
    <property type="entry name" value="ETHANOLAMINE KINASE"/>
    <property type="match status" value="1"/>
</dbReference>
<accession>A0AA35SU74</accession>
<dbReference type="InterPro" id="IPR011009">
    <property type="entry name" value="Kinase-like_dom_sf"/>
</dbReference>
<dbReference type="Gene3D" id="3.90.1200.10">
    <property type="match status" value="1"/>
</dbReference>
<evidence type="ECO:0000256" key="6">
    <source>
        <dbReference type="SAM" id="MobiDB-lite"/>
    </source>
</evidence>
<keyword evidence="2" id="KW-1208">Phospholipid metabolism</keyword>
<dbReference type="PANTHER" id="PTHR22603">
    <property type="entry name" value="CHOLINE/ETHANOALAMINE KINASE"/>
    <property type="match status" value="1"/>
</dbReference>
<dbReference type="GO" id="GO:0006646">
    <property type="term" value="P:phosphatidylethanolamine biosynthetic process"/>
    <property type="evidence" value="ECO:0007669"/>
    <property type="project" value="TreeGrafter"/>
</dbReference>
<dbReference type="GO" id="GO:0005737">
    <property type="term" value="C:cytoplasm"/>
    <property type="evidence" value="ECO:0007669"/>
    <property type="project" value="TreeGrafter"/>
</dbReference>
<dbReference type="CDD" id="cd05157">
    <property type="entry name" value="ETNK_euk"/>
    <property type="match status" value="1"/>
</dbReference>
<dbReference type="EMBL" id="CASHTH010002768">
    <property type="protein sequence ID" value="CAI8035056.1"/>
    <property type="molecule type" value="Genomic_DNA"/>
</dbReference>
<sequence length="447" mass="50041">MAALPAQPPKEASPAKQSASTMNEPLTDGVDSLLLARDQDLRLYCHLHAPPVERRHHGGLSWDYLPVSFSADETSIVKDFQKHVMPLVRPSWTEKLLWHRVFEDGVTNKLLGFFREDPGASSSADDSTAVLVRVNGEGRELVVDGETEILVILTLHKSGLCPPLYLVAENALCYGYIPGRALAGNEMQCEEVLEATSRALARYHSIPPPPSISGRGPWVWRQARTWMKLVSESLHTDDLASPRFKQVFGSVEELRLEMEWLRTFLRAPSTDWSQVNGIGTHYPAASDSEEEGSGGISQSACVLCHNDPQPLNFVKTPTGSVVLIDMEYSDVNYAAFDVGAFFCEFAGVHGTLDYSRYPSEIFQKKWIRSYLHECARIKGLSQATVSDAEVDGLYKDANNFAMVAHFIWSLWSLIQSKNSKINFDYLDYGCARYTEFKRRKSIIISQL</sequence>
<comment type="similarity">
    <text evidence="4">Belongs to the choline/ethanolamine kinase family.</text>
</comment>
<evidence type="ECO:0000256" key="3">
    <source>
        <dbReference type="ARBA" id="ARBA00037883"/>
    </source>
</evidence>
<keyword evidence="7" id="KW-0808">Transferase</keyword>
<evidence type="ECO:0000256" key="5">
    <source>
        <dbReference type="ARBA" id="ARBA00038874"/>
    </source>
</evidence>
<evidence type="ECO:0000256" key="4">
    <source>
        <dbReference type="ARBA" id="ARBA00038211"/>
    </source>
</evidence>